<dbReference type="InterPro" id="IPR011006">
    <property type="entry name" value="CheY-like_superfamily"/>
</dbReference>
<comment type="subcellular location">
    <subcellularLocation>
        <location evidence="1">Cytoplasm</location>
    </subcellularLocation>
</comment>
<dbReference type="Gene3D" id="3.40.50.2300">
    <property type="match status" value="1"/>
</dbReference>
<feature type="domain" description="OmpR/PhoB-type" evidence="11">
    <location>
        <begin position="124"/>
        <end position="218"/>
    </location>
</feature>
<evidence type="ECO:0000256" key="5">
    <source>
        <dbReference type="ARBA" id="ARBA00023015"/>
    </source>
</evidence>
<dbReference type="PANTHER" id="PTHR48111:SF35">
    <property type="entry name" value="TRANSCRIPTIONAL REGULATORY PROTEIN QSEB"/>
    <property type="match status" value="1"/>
</dbReference>
<keyword evidence="7" id="KW-0804">Transcription</keyword>
<evidence type="ECO:0000256" key="4">
    <source>
        <dbReference type="ARBA" id="ARBA00023012"/>
    </source>
</evidence>
<keyword evidence="2" id="KW-0963">Cytoplasm</keyword>
<keyword evidence="5" id="KW-0805">Transcription regulation</keyword>
<name>A0A545U2S3_9PROT</name>
<evidence type="ECO:0000256" key="1">
    <source>
        <dbReference type="ARBA" id="ARBA00004496"/>
    </source>
</evidence>
<dbReference type="GO" id="GO:0005829">
    <property type="term" value="C:cytosol"/>
    <property type="evidence" value="ECO:0007669"/>
    <property type="project" value="TreeGrafter"/>
</dbReference>
<dbReference type="PANTHER" id="PTHR48111">
    <property type="entry name" value="REGULATOR OF RPOS"/>
    <property type="match status" value="1"/>
</dbReference>
<dbReference type="GO" id="GO:0000976">
    <property type="term" value="F:transcription cis-regulatory region binding"/>
    <property type="evidence" value="ECO:0007669"/>
    <property type="project" value="TreeGrafter"/>
</dbReference>
<evidence type="ECO:0000259" key="10">
    <source>
        <dbReference type="PROSITE" id="PS50110"/>
    </source>
</evidence>
<dbReference type="InterPro" id="IPR036388">
    <property type="entry name" value="WH-like_DNA-bd_sf"/>
</dbReference>
<proteinExistence type="predicted"/>
<evidence type="ECO:0000256" key="8">
    <source>
        <dbReference type="PROSITE-ProRule" id="PRU00169"/>
    </source>
</evidence>
<dbReference type="Gene3D" id="6.10.250.690">
    <property type="match status" value="1"/>
</dbReference>
<dbReference type="GO" id="GO:0006355">
    <property type="term" value="P:regulation of DNA-templated transcription"/>
    <property type="evidence" value="ECO:0007669"/>
    <property type="project" value="InterPro"/>
</dbReference>
<dbReference type="GO" id="GO:0000156">
    <property type="term" value="F:phosphorelay response regulator activity"/>
    <property type="evidence" value="ECO:0007669"/>
    <property type="project" value="TreeGrafter"/>
</dbReference>
<evidence type="ECO:0000313" key="12">
    <source>
        <dbReference type="EMBL" id="TQV83777.1"/>
    </source>
</evidence>
<protein>
    <submittedName>
        <fullName evidence="12">Response regulator transcription factor</fullName>
    </submittedName>
</protein>
<gene>
    <name evidence="12" type="ORF">FKG95_04130</name>
</gene>
<dbReference type="SUPFAM" id="SSF46894">
    <property type="entry name" value="C-terminal effector domain of the bipartite response regulators"/>
    <property type="match status" value="1"/>
</dbReference>
<evidence type="ECO:0000256" key="3">
    <source>
        <dbReference type="ARBA" id="ARBA00022553"/>
    </source>
</evidence>
<organism evidence="12 13">
    <name type="scientific">Denitrobaculum tricleocarpae</name>
    <dbReference type="NCBI Taxonomy" id="2591009"/>
    <lineage>
        <taxon>Bacteria</taxon>
        <taxon>Pseudomonadati</taxon>
        <taxon>Pseudomonadota</taxon>
        <taxon>Alphaproteobacteria</taxon>
        <taxon>Rhodospirillales</taxon>
        <taxon>Rhodospirillaceae</taxon>
        <taxon>Denitrobaculum</taxon>
    </lineage>
</organism>
<comment type="caution">
    <text evidence="12">The sequence shown here is derived from an EMBL/GenBank/DDBJ whole genome shotgun (WGS) entry which is preliminary data.</text>
</comment>
<dbReference type="Proteomes" id="UP000315252">
    <property type="component" value="Unassembled WGS sequence"/>
</dbReference>
<dbReference type="GO" id="GO:0032993">
    <property type="term" value="C:protein-DNA complex"/>
    <property type="evidence" value="ECO:0007669"/>
    <property type="project" value="TreeGrafter"/>
</dbReference>
<dbReference type="FunFam" id="3.40.50.2300:FF:000002">
    <property type="entry name" value="DNA-binding response regulator PhoP"/>
    <property type="match status" value="1"/>
</dbReference>
<feature type="domain" description="Response regulatory" evidence="10">
    <location>
        <begin position="2"/>
        <end position="116"/>
    </location>
</feature>
<dbReference type="PROSITE" id="PS50110">
    <property type="entry name" value="RESPONSE_REGULATORY"/>
    <property type="match status" value="1"/>
</dbReference>
<reference evidence="12 13" key="1">
    <citation type="submission" date="2019-06" db="EMBL/GenBank/DDBJ databases">
        <title>Whole genome sequence for Rhodospirillaceae sp. R148.</title>
        <authorList>
            <person name="Wang G."/>
        </authorList>
    </citation>
    <scope>NUCLEOTIDE SEQUENCE [LARGE SCALE GENOMIC DNA]</scope>
    <source>
        <strain evidence="12 13">R148</strain>
    </source>
</reference>
<dbReference type="AlphaFoldDB" id="A0A545U2S3"/>
<evidence type="ECO:0000256" key="7">
    <source>
        <dbReference type="ARBA" id="ARBA00023163"/>
    </source>
</evidence>
<dbReference type="Pfam" id="PF00486">
    <property type="entry name" value="Trans_reg_C"/>
    <property type="match status" value="1"/>
</dbReference>
<dbReference type="InterPro" id="IPR016032">
    <property type="entry name" value="Sig_transdc_resp-reg_C-effctor"/>
</dbReference>
<keyword evidence="4" id="KW-0902">Two-component regulatory system</keyword>
<dbReference type="CDD" id="cd00383">
    <property type="entry name" value="trans_reg_C"/>
    <property type="match status" value="1"/>
</dbReference>
<keyword evidence="13" id="KW-1185">Reference proteome</keyword>
<sequence length="220" mass="24341">MRILIYEDDPAIGDALTRRLQQGGYTVDWVEEGVALRSAAEYDDFTVIILDLGLPGEDGLTILRGLRAMGANTPVLILTARDSIEDRVKGLDASADDYLVKPFVMDELLARVRALARRKAAKAQDIVRCGDIEIEPAGLIVRKNGKVIEFAPKLFNLLLTLVVNSGRVLTRSELDEKLYGWSGEAESNTLEVYVSQLRRKLGADLIKTVRGVGYIIPRED</sequence>
<dbReference type="RefSeq" id="WP_142895012.1">
    <property type="nucleotide sequence ID" value="NZ_ML660052.1"/>
</dbReference>
<evidence type="ECO:0000259" key="11">
    <source>
        <dbReference type="PROSITE" id="PS51755"/>
    </source>
</evidence>
<dbReference type="InterPro" id="IPR001867">
    <property type="entry name" value="OmpR/PhoB-type_DNA-bd"/>
</dbReference>
<accession>A0A545U2S3</accession>
<feature type="modified residue" description="4-aspartylphosphate" evidence="8">
    <location>
        <position position="51"/>
    </location>
</feature>
<dbReference type="OrthoDB" id="9802426at2"/>
<feature type="DNA-binding region" description="OmpR/PhoB-type" evidence="9">
    <location>
        <begin position="124"/>
        <end position="218"/>
    </location>
</feature>
<evidence type="ECO:0000256" key="6">
    <source>
        <dbReference type="ARBA" id="ARBA00023125"/>
    </source>
</evidence>
<evidence type="ECO:0000313" key="13">
    <source>
        <dbReference type="Proteomes" id="UP000315252"/>
    </source>
</evidence>
<dbReference type="SUPFAM" id="SSF52172">
    <property type="entry name" value="CheY-like"/>
    <property type="match status" value="1"/>
</dbReference>
<dbReference type="Gene3D" id="1.10.10.10">
    <property type="entry name" value="Winged helix-like DNA-binding domain superfamily/Winged helix DNA-binding domain"/>
    <property type="match status" value="1"/>
</dbReference>
<dbReference type="SMART" id="SM00448">
    <property type="entry name" value="REC"/>
    <property type="match status" value="1"/>
</dbReference>
<evidence type="ECO:0000256" key="2">
    <source>
        <dbReference type="ARBA" id="ARBA00022490"/>
    </source>
</evidence>
<dbReference type="Pfam" id="PF00072">
    <property type="entry name" value="Response_reg"/>
    <property type="match status" value="1"/>
</dbReference>
<dbReference type="EMBL" id="VHSH01000001">
    <property type="protein sequence ID" value="TQV83777.1"/>
    <property type="molecule type" value="Genomic_DNA"/>
</dbReference>
<dbReference type="InterPro" id="IPR039420">
    <property type="entry name" value="WalR-like"/>
</dbReference>
<dbReference type="SMART" id="SM00862">
    <property type="entry name" value="Trans_reg_C"/>
    <property type="match status" value="1"/>
</dbReference>
<keyword evidence="6 9" id="KW-0238">DNA-binding</keyword>
<dbReference type="PROSITE" id="PS51755">
    <property type="entry name" value="OMPR_PHOB"/>
    <property type="match status" value="1"/>
</dbReference>
<keyword evidence="3 8" id="KW-0597">Phosphoprotein</keyword>
<dbReference type="InterPro" id="IPR001789">
    <property type="entry name" value="Sig_transdc_resp-reg_receiver"/>
</dbReference>
<evidence type="ECO:0000256" key="9">
    <source>
        <dbReference type="PROSITE-ProRule" id="PRU01091"/>
    </source>
</evidence>